<evidence type="ECO:0000259" key="1">
    <source>
        <dbReference type="PROSITE" id="PS50042"/>
    </source>
</evidence>
<dbReference type="KEGG" id="gho:AL542_02945"/>
<dbReference type="Proteomes" id="UP000254512">
    <property type="component" value="Unassembled WGS sequence"/>
</dbReference>
<reference evidence="2 3" key="1">
    <citation type="submission" date="2018-06" db="EMBL/GenBank/DDBJ databases">
        <authorList>
            <consortium name="Pathogen Informatics"/>
            <person name="Doyle S."/>
        </authorList>
    </citation>
    <scope>NUCLEOTIDE SEQUENCE [LARGE SCALE GENOMIC DNA]</scope>
    <source>
        <strain evidence="2 3">NCTC11645</strain>
    </source>
</reference>
<sequence length="224" mass="25827">MQLQPLGKGRFESEWSSNMALINRTVRSCILRRRLYDENEKVLSQGEPVNYLYLVESGRVSMSMTARNGKTFSLGTLDCDQQLFGEMEFFSGYLCQMDIVASEPIEVAELDANKLQLALLAQPRLSLFFASAIAIDYQDTVEILARRMLFPIAYNVAYDIYQRHLNALPVEGYQKDYLEAERFATSDRVYRRAVKELENLGLIVKKKHDIEIVDIKKLEAYLMQ</sequence>
<dbReference type="PROSITE" id="PS50042">
    <property type="entry name" value="CNMP_BINDING_3"/>
    <property type="match status" value="1"/>
</dbReference>
<dbReference type="EMBL" id="UGHD01000003">
    <property type="protein sequence ID" value="STO98542.1"/>
    <property type="molecule type" value="Genomic_DNA"/>
</dbReference>
<dbReference type="STRING" id="673.AL542_02945"/>
<name>A0A377J7R4_GRIHO</name>
<evidence type="ECO:0000313" key="2">
    <source>
        <dbReference type="EMBL" id="STO98542.1"/>
    </source>
</evidence>
<accession>A0A377J7R4</accession>
<dbReference type="InterPro" id="IPR018490">
    <property type="entry name" value="cNMP-bd_dom_sf"/>
</dbReference>
<organism evidence="2 3">
    <name type="scientific">Grimontia hollisae</name>
    <name type="common">Vibrio hollisae</name>
    <dbReference type="NCBI Taxonomy" id="673"/>
    <lineage>
        <taxon>Bacteria</taxon>
        <taxon>Pseudomonadati</taxon>
        <taxon>Pseudomonadota</taxon>
        <taxon>Gammaproteobacteria</taxon>
        <taxon>Vibrionales</taxon>
        <taxon>Vibrionaceae</taxon>
        <taxon>Grimontia</taxon>
    </lineage>
</organism>
<gene>
    <name evidence="2" type="ORF">NCTC11645_03528</name>
</gene>
<dbReference type="Pfam" id="PF00027">
    <property type="entry name" value="cNMP_binding"/>
    <property type="match status" value="1"/>
</dbReference>
<dbReference type="InterPro" id="IPR000595">
    <property type="entry name" value="cNMP-bd_dom"/>
</dbReference>
<dbReference type="CDD" id="cd00038">
    <property type="entry name" value="CAP_ED"/>
    <property type="match status" value="1"/>
</dbReference>
<dbReference type="GeneID" id="58894846"/>
<dbReference type="InterPro" id="IPR014710">
    <property type="entry name" value="RmlC-like_jellyroll"/>
</dbReference>
<dbReference type="RefSeq" id="WP_005504894.1">
    <property type="nucleotide sequence ID" value="NZ_CABMOB010000001.1"/>
</dbReference>
<dbReference type="AlphaFoldDB" id="A0A377J7R4"/>
<keyword evidence="2" id="KW-0238">DNA-binding</keyword>
<dbReference type="GO" id="GO:0003677">
    <property type="term" value="F:DNA binding"/>
    <property type="evidence" value="ECO:0007669"/>
    <property type="project" value="UniProtKB-KW"/>
</dbReference>
<evidence type="ECO:0000313" key="3">
    <source>
        <dbReference type="Proteomes" id="UP000254512"/>
    </source>
</evidence>
<dbReference type="Gene3D" id="2.60.120.10">
    <property type="entry name" value="Jelly Rolls"/>
    <property type="match status" value="1"/>
</dbReference>
<feature type="domain" description="Cyclic nucleotide-binding" evidence="1">
    <location>
        <begin position="31"/>
        <end position="119"/>
    </location>
</feature>
<protein>
    <submittedName>
        <fullName evidence="2">DNA-binding transcriptional dual regulator Crp</fullName>
    </submittedName>
</protein>
<dbReference type="SUPFAM" id="SSF51206">
    <property type="entry name" value="cAMP-binding domain-like"/>
    <property type="match status" value="1"/>
</dbReference>
<proteinExistence type="predicted"/>